<proteinExistence type="predicted"/>
<evidence type="ECO:0000256" key="3">
    <source>
        <dbReference type="SAM" id="Phobius"/>
    </source>
</evidence>
<reference evidence="6 7" key="1">
    <citation type="submission" date="2019-01" db="EMBL/GenBank/DDBJ databases">
        <title>High-quality-draft genome sequences of five non-tuberculosis mycobacteriaceae isolated from a nosocomial environment.</title>
        <authorList>
            <person name="Tiago I."/>
            <person name="Alarico S."/>
            <person name="Pereira S.G."/>
            <person name="Coelho C."/>
            <person name="Maranha A."/>
            <person name="Empadinhas N."/>
        </authorList>
    </citation>
    <scope>NUCLEOTIDE SEQUENCE [LARGE SCALE GENOMIC DNA]</scope>
    <source>
        <strain evidence="6 7">24AIII</strain>
    </source>
</reference>
<dbReference type="EMBL" id="SDLO01000003">
    <property type="protein sequence ID" value="TDK92425.1"/>
    <property type="molecule type" value="Genomic_DNA"/>
</dbReference>
<feature type="domain" description="DUF4349" evidence="5">
    <location>
        <begin position="68"/>
        <end position="277"/>
    </location>
</feature>
<evidence type="ECO:0000256" key="2">
    <source>
        <dbReference type="SAM" id="MobiDB-lite"/>
    </source>
</evidence>
<feature type="signal peptide" evidence="4">
    <location>
        <begin position="1"/>
        <end position="23"/>
    </location>
</feature>
<gene>
    <name evidence="6" type="ORF">EUA03_04685</name>
</gene>
<keyword evidence="3" id="KW-1133">Transmembrane helix</keyword>
<feature type="chain" id="PRO_5038926231" evidence="4">
    <location>
        <begin position="24"/>
        <end position="308"/>
    </location>
</feature>
<evidence type="ECO:0000313" key="6">
    <source>
        <dbReference type="EMBL" id="TDK92425.1"/>
    </source>
</evidence>
<protein>
    <submittedName>
        <fullName evidence="6">DUF4349 domain-containing protein</fullName>
    </submittedName>
</protein>
<dbReference type="Pfam" id="PF14257">
    <property type="entry name" value="DUF4349"/>
    <property type="match status" value="1"/>
</dbReference>
<dbReference type="AlphaFoldDB" id="A0A4R5WME8"/>
<comment type="caution">
    <text evidence="6">The sequence shown here is derived from an EMBL/GenBank/DDBJ whole genome shotgun (WGS) entry which is preliminary data.</text>
</comment>
<evidence type="ECO:0000256" key="4">
    <source>
        <dbReference type="SAM" id="SignalP"/>
    </source>
</evidence>
<feature type="region of interest" description="Disordered" evidence="2">
    <location>
        <begin position="31"/>
        <end position="66"/>
    </location>
</feature>
<evidence type="ECO:0000259" key="5">
    <source>
        <dbReference type="Pfam" id="PF14257"/>
    </source>
</evidence>
<accession>A0A4R5WME8</accession>
<evidence type="ECO:0000313" key="7">
    <source>
        <dbReference type="Proteomes" id="UP000294929"/>
    </source>
</evidence>
<evidence type="ECO:0000256" key="1">
    <source>
        <dbReference type="SAM" id="Coils"/>
    </source>
</evidence>
<name>A0A4R5WME8_MYCMU</name>
<feature type="transmembrane region" description="Helical" evidence="3">
    <location>
        <begin position="256"/>
        <end position="281"/>
    </location>
</feature>
<feature type="region of interest" description="Disordered" evidence="2">
    <location>
        <begin position="288"/>
        <end position="308"/>
    </location>
</feature>
<dbReference type="PROSITE" id="PS51257">
    <property type="entry name" value="PROKAR_LIPOPROTEIN"/>
    <property type="match status" value="1"/>
</dbReference>
<keyword evidence="1" id="KW-0175">Coiled coil</keyword>
<keyword evidence="3" id="KW-0472">Membrane</keyword>
<dbReference type="RefSeq" id="WP_133425783.1">
    <property type="nucleotide sequence ID" value="NZ_SDLO01000003.1"/>
</dbReference>
<organism evidence="6 7">
    <name type="scientific">Mycolicibacterium mucogenicum</name>
    <name type="common">Mycobacterium mucogenicum</name>
    <dbReference type="NCBI Taxonomy" id="56689"/>
    <lineage>
        <taxon>Bacteria</taxon>
        <taxon>Bacillati</taxon>
        <taxon>Actinomycetota</taxon>
        <taxon>Actinomycetes</taxon>
        <taxon>Mycobacteriales</taxon>
        <taxon>Mycobacteriaceae</taxon>
        <taxon>Mycolicibacterium</taxon>
    </lineage>
</organism>
<sequence>MSRMRFRPIAFLALLIASLWLVAGCSGSNNSARHSESAPAAAPLKGGAGADFKGGAPEAPAPPVDPARDVVKTASLILVAADPAAAADKATAIVDKAGGRVDERSDDAGSTSGRASVHLVLRVPANGLDAALASLKGLGTVQTLEVKTDDVTARRVDLDARITALKTSVDRLLAIMRDSKDPDALIKAEDALSSRQAELQSLQAQRDTLRDQITYSSVDVQITAERTGGPAPERYHGFFGQVERGWDTLWAFGSHLVLAFGFLLPWLIPLAVLGGALYVFVKWTGSRHKSSAPAEPDTPSEPTVDSPQ</sequence>
<feature type="coiled-coil region" evidence="1">
    <location>
        <begin position="185"/>
        <end position="212"/>
    </location>
</feature>
<keyword evidence="4" id="KW-0732">Signal</keyword>
<dbReference type="Proteomes" id="UP000294929">
    <property type="component" value="Unassembled WGS sequence"/>
</dbReference>
<keyword evidence="3" id="KW-0812">Transmembrane</keyword>
<dbReference type="InterPro" id="IPR025645">
    <property type="entry name" value="DUF4349"/>
</dbReference>
<feature type="compositionally biased region" description="Low complexity" evidence="2">
    <location>
        <begin position="38"/>
        <end position="58"/>
    </location>
</feature>